<evidence type="ECO:0000313" key="2">
    <source>
        <dbReference type="Proteomes" id="UP001172159"/>
    </source>
</evidence>
<dbReference type="InterPro" id="IPR051860">
    <property type="entry name" value="Plasmodium_CSP_Invasion"/>
</dbReference>
<reference evidence="1" key="1">
    <citation type="submission" date="2023-06" db="EMBL/GenBank/DDBJ databases">
        <title>Genome-scale phylogeny and comparative genomics of the fungal order Sordariales.</title>
        <authorList>
            <consortium name="Lawrence Berkeley National Laboratory"/>
            <person name="Hensen N."/>
            <person name="Bonometti L."/>
            <person name="Westerberg I."/>
            <person name="Brannstrom I.O."/>
            <person name="Guillou S."/>
            <person name="Cros-Aarteil S."/>
            <person name="Calhoun S."/>
            <person name="Haridas S."/>
            <person name="Kuo A."/>
            <person name="Mondo S."/>
            <person name="Pangilinan J."/>
            <person name="Riley R."/>
            <person name="Labutti K."/>
            <person name="Andreopoulos B."/>
            <person name="Lipzen A."/>
            <person name="Chen C."/>
            <person name="Yanf M."/>
            <person name="Daum C."/>
            <person name="Ng V."/>
            <person name="Clum A."/>
            <person name="Steindorff A."/>
            <person name="Ohm R."/>
            <person name="Martin F."/>
            <person name="Silar P."/>
            <person name="Natvig D."/>
            <person name="Lalanne C."/>
            <person name="Gautier V."/>
            <person name="Ament-Velasquez S.L."/>
            <person name="Kruys A."/>
            <person name="Hutchinson M.I."/>
            <person name="Powell A.J."/>
            <person name="Barry K."/>
            <person name="Miller A.N."/>
            <person name="Grigoriev I.V."/>
            <person name="Debuchy R."/>
            <person name="Gladieux P."/>
            <person name="Thoren M.H."/>
            <person name="Johannesson H."/>
        </authorList>
    </citation>
    <scope>NUCLEOTIDE SEQUENCE</scope>
    <source>
        <strain evidence="1">CBS 540.89</strain>
    </source>
</reference>
<accession>A0AA40DSX9</accession>
<dbReference type="AlphaFoldDB" id="A0AA40DSX9"/>
<keyword evidence="2" id="KW-1185">Reference proteome</keyword>
<name>A0AA40DSX9_9PEZI</name>
<comment type="caution">
    <text evidence="1">The sequence shown here is derived from an EMBL/GenBank/DDBJ whole genome shotgun (WGS) entry which is preliminary data.</text>
</comment>
<organism evidence="1 2">
    <name type="scientific">Apiosordaria backusii</name>
    <dbReference type="NCBI Taxonomy" id="314023"/>
    <lineage>
        <taxon>Eukaryota</taxon>
        <taxon>Fungi</taxon>
        <taxon>Dikarya</taxon>
        <taxon>Ascomycota</taxon>
        <taxon>Pezizomycotina</taxon>
        <taxon>Sordariomycetes</taxon>
        <taxon>Sordariomycetidae</taxon>
        <taxon>Sordariales</taxon>
        <taxon>Lasiosphaeriaceae</taxon>
        <taxon>Apiosordaria</taxon>
    </lineage>
</organism>
<gene>
    <name evidence="1" type="ORF">B0T21DRAFT_75723</name>
</gene>
<evidence type="ECO:0000313" key="1">
    <source>
        <dbReference type="EMBL" id="KAK0712266.1"/>
    </source>
</evidence>
<dbReference type="PANTHER" id="PTHR44826">
    <property type="entry name" value="SPORE COAT PROTEIN SP85"/>
    <property type="match status" value="1"/>
</dbReference>
<dbReference type="PANTHER" id="PTHR44826:SF5">
    <property type="entry name" value="DYNEIN HEAVY CHAIN"/>
    <property type="match status" value="1"/>
</dbReference>
<proteinExistence type="predicted"/>
<dbReference type="EMBL" id="JAUKTV010000016">
    <property type="protein sequence ID" value="KAK0712266.1"/>
    <property type="molecule type" value="Genomic_DNA"/>
</dbReference>
<sequence>MMKVLSDGGGGGVSPIAVCCTRPEWRDGYLTTYIHAFSWLVKHEPSNPLNHSSTQPLIHSSTHPLIHSSTHPLIHSSTHPLIHSSTHPLIHSSTHPLIHSSTHPLIHSSTHPLIHSSTHPLIHSSTHPLIHSSTHPLIHSSTHPLMLTRASPGHLYQQQPGHDALCVTTHPPIATGLASWASRRQNPQHLIIWIFLIKTNPPDRPLCYRRWRKLEILKRKGGQRQQWRSTVTVPLSGLRLCCFLWAASMSHFWLVTV</sequence>
<protein>
    <submittedName>
        <fullName evidence="1">Uncharacterized protein</fullName>
    </submittedName>
</protein>
<dbReference type="Proteomes" id="UP001172159">
    <property type="component" value="Unassembled WGS sequence"/>
</dbReference>